<name>A9B4T2_HERA2</name>
<reference evidence="2 3" key="1">
    <citation type="journal article" date="2011" name="Stand. Genomic Sci.">
        <title>Complete genome sequence of the filamentous gliding predatory bacterium Herpetosiphon aurantiacus type strain (114-95(T)).</title>
        <authorList>
            <person name="Kiss H."/>
            <person name="Nett M."/>
            <person name="Domin N."/>
            <person name="Martin K."/>
            <person name="Maresca J.A."/>
            <person name="Copeland A."/>
            <person name="Lapidus A."/>
            <person name="Lucas S."/>
            <person name="Berry K.W."/>
            <person name="Glavina Del Rio T."/>
            <person name="Dalin E."/>
            <person name="Tice H."/>
            <person name="Pitluck S."/>
            <person name="Richardson P."/>
            <person name="Bruce D."/>
            <person name="Goodwin L."/>
            <person name="Han C."/>
            <person name="Detter J.C."/>
            <person name="Schmutz J."/>
            <person name="Brettin T."/>
            <person name="Land M."/>
            <person name="Hauser L."/>
            <person name="Kyrpides N.C."/>
            <person name="Ivanova N."/>
            <person name="Goker M."/>
            <person name="Woyke T."/>
            <person name="Klenk H.P."/>
            <person name="Bryant D.A."/>
        </authorList>
    </citation>
    <scope>NUCLEOTIDE SEQUENCE [LARGE SCALE GENOMIC DNA]</scope>
    <source>
        <strain evidence="3">ATCC 23779 / DSM 785 / 114-95</strain>
    </source>
</reference>
<keyword evidence="1" id="KW-0472">Membrane</keyword>
<feature type="transmembrane region" description="Helical" evidence="1">
    <location>
        <begin position="81"/>
        <end position="98"/>
    </location>
</feature>
<protein>
    <submittedName>
        <fullName evidence="2">Uncharacterized protein</fullName>
    </submittedName>
</protein>
<dbReference type="AlphaFoldDB" id="A9B4T2"/>
<dbReference type="HOGENOM" id="CLU_2316447_0_0_0"/>
<dbReference type="InParanoid" id="A9B4T2"/>
<dbReference type="Proteomes" id="UP000000787">
    <property type="component" value="Chromosome"/>
</dbReference>
<gene>
    <name evidence="2" type="ordered locus">Haur_3017</name>
</gene>
<evidence type="ECO:0000256" key="1">
    <source>
        <dbReference type="SAM" id="Phobius"/>
    </source>
</evidence>
<proteinExistence type="predicted"/>
<evidence type="ECO:0000313" key="3">
    <source>
        <dbReference type="Proteomes" id="UP000000787"/>
    </source>
</evidence>
<accession>A9B4T2</accession>
<dbReference type="KEGG" id="hau:Haur_3017"/>
<evidence type="ECO:0000313" key="2">
    <source>
        <dbReference type="EMBL" id="ABX05655.1"/>
    </source>
</evidence>
<sequence>MLAPSQPRSRNMADYHVPQADQTHASFACPECGSKKQSMQPLLTSGIHMFRYFVQCIDCGYEYTYKKPLPNLNRQLRKDPLAWFMLAAMLLLLAFMLFG</sequence>
<keyword evidence="1" id="KW-0812">Transmembrane</keyword>
<dbReference type="EMBL" id="CP000875">
    <property type="protein sequence ID" value="ABX05655.1"/>
    <property type="molecule type" value="Genomic_DNA"/>
</dbReference>
<dbReference type="BioCyc" id="HAUR316274:GHYA-3049-MONOMER"/>
<organism evidence="2 3">
    <name type="scientific">Herpetosiphon aurantiacus (strain ATCC 23779 / DSM 785 / 114-95)</name>
    <dbReference type="NCBI Taxonomy" id="316274"/>
    <lineage>
        <taxon>Bacteria</taxon>
        <taxon>Bacillati</taxon>
        <taxon>Chloroflexota</taxon>
        <taxon>Chloroflexia</taxon>
        <taxon>Herpetosiphonales</taxon>
        <taxon>Herpetosiphonaceae</taxon>
        <taxon>Herpetosiphon</taxon>
    </lineage>
</organism>
<keyword evidence="1" id="KW-1133">Transmembrane helix</keyword>
<keyword evidence="3" id="KW-1185">Reference proteome</keyword>